<reference evidence="3" key="1">
    <citation type="submission" date="2020-09" db="EMBL/GenBank/DDBJ databases">
        <title>Comparative genome analyses of four rice-infecting Rhizoctonia solani isolates reveal extensive enrichment of homogalacturonan modification genes.</title>
        <authorList>
            <person name="Lee D.-Y."/>
            <person name="Jeon J."/>
            <person name="Kim K.-T."/>
            <person name="Cheong K."/>
            <person name="Song H."/>
            <person name="Choi G."/>
            <person name="Ko J."/>
            <person name="Opiyo S.O."/>
            <person name="Zuo S."/>
            <person name="Madhav S."/>
            <person name="Lee Y.-H."/>
            <person name="Wang G.-L."/>
        </authorList>
    </citation>
    <scope>NUCLEOTIDE SEQUENCE</scope>
    <source>
        <strain evidence="3">AG1-IA WGL</strain>
    </source>
</reference>
<name>A0A8H7LRT1_9AGAM</name>
<dbReference type="GO" id="GO:0000307">
    <property type="term" value="C:cyclin-dependent protein kinase holoenzyme complex"/>
    <property type="evidence" value="ECO:0007669"/>
    <property type="project" value="TreeGrafter"/>
</dbReference>
<proteinExistence type="predicted"/>
<dbReference type="OrthoDB" id="2418900at2759"/>
<dbReference type="GO" id="GO:0019901">
    <property type="term" value="F:protein kinase binding"/>
    <property type="evidence" value="ECO:0007669"/>
    <property type="project" value="InterPro"/>
</dbReference>
<dbReference type="AlphaFoldDB" id="A0A8H7LRT1"/>
<evidence type="ECO:0000313" key="3">
    <source>
        <dbReference type="EMBL" id="KAF8700278.1"/>
    </source>
</evidence>
<dbReference type="InterPro" id="IPR013922">
    <property type="entry name" value="Cyclin_PHO80-like"/>
</dbReference>
<dbReference type="Pfam" id="PF18759">
    <property type="entry name" value="Plavaka"/>
    <property type="match status" value="1"/>
</dbReference>
<evidence type="ECO:0000313" key="4">
    <source>
        <dbReference type="Proteomes" id="UP000602905"/>
    </source>
</evidence>
<dbReference type="Gene3D" id="1.10.472.10">
    <property type="entry name" value="Cyclin-like"/>
    <property type="match status" value="1"/>
</dbReference>
<dbReference type="GO" id="GO:0005634">
    <property type="term" value="C:nucleus"/>
    <property type="evidence" value="ECO:0007669"/>
    <property type="project" value="TreeGrafter"/>
</dbReference>
<feature type="region of interest" description="Disordered" evidence="1">
    <location>
        <begin position="639"/>
        <end position="662"/>
    </location>
</feature>
<gene>
    <name evidence="3" type="ORF">RHS03_06689</name>
</gene>
<organism evidence="3 4">
    <name type="scientific">Rhizoctonia solani</name>
    <dbReference type="NCBI Taxonomy" id="456999"/>
    <lineage>
        <taxon>Eukaryota</taxon>
        <taxon>Fungi</taxon>
        <taxon>Dikarya</taxon>
        <taxon>Basidiomycota</taxon>
        <taxon>Agaricomycotina</taxon>
        <taxon>Agaricomycetes</taxon>
        <taxon>Cantharellales</taxon>
        <taxon>Ceratobasidiaceae</taxon>
        <taxon>Rhizoctonia</taxon>
    </lineage>
</organism>
<dbReference type="Proteomes" id="UP000602905">
    <property type="component" value="Unassembled WGS sequence"/>
</dbReference>
<comment type="caution">
    <text evidence="3">The sequence shown here is derived from an EMBL/GenBank/DDBJ whole genome shotgun (WGS) entry which is preliminary data.</text>
</comment>
<dbReference type="InterPro" id="IPR041078">
    <property type="entry name" value="Plavaka"/>
</dbReference>
<evidence type="ECO:0000259" key="2">
    <source>
        <dbReference type="Pfam" id="PF00134"/>
    </source>
</evidence>
<dbReference type="SUPFAM" id="SSF47954">
    <property type="entry name" value="Cyclin-like"/>
    <property type="match status" value="1"/>
</dbReference>
<dbReference type="InterPro" id="IPR036915">
    <property type="entry name" value="Cyclin-like_sf"/>
</dbReference>
<evidence type="ECO:0000256" key="1">
    <source>
        <dbReference type="SAM" id="MobiDB-lite"/>
    </source>
</evidence>
<dbReference type="EMBL" id="JACYCD010000232">
    <property type="protein sequence ID" value="KAF8700278.1"/>
    <property type="molecule type" value="Genomic_DNA"/>
</dbReference>
<dbReference type="CDD" id="cd20557">
    <property type="entry name" value="CYCLIN_ScPCL1-like"/>
    <property type="match status" value="1"/>
</dbReference>
<feature type="domain" description="Cyclin N-terminal" evidence="2">
    <location>
        <begin position="1044"/>
        <end position="1139"/>
    </location>
</feature>
<feature type="non-terminal residue" evidence="3">
    <location>
        <position position="1"/>
    </location>
</feature>
<dbReference type="PANTHER" id="PTHR15615:SF108">
    <property type="entry name" value="PROTEIN CNPPD1"/>
    <property type="match status" value="1"/>
</dbReference>
<dbReference type="PANTHER" id="PTHR15615">
    <property type="match status" value="1"/>
</dbReference>
<protein>
    <submittedName>
        <fullName evidence="3">Zn-finger protein</fullName>
    </submittedName>
</protein>
<dbReference type="GO" id="GO:0016538">
    <property type="term" value="F:cyclin-dependent protein serine/threonine kinase regulator activity"/>
    <property type="evidence" value="ECO:0007669"/>
    <property type="project" value="TreeGrafter"/>
</dbReference>
<dbReference type="InterPro" id="IPR006671">
    <property type="entry name" value="Cyclin_N"/>
</dbReference>
<dbReference type="Pfam" id="PF00134">
    <property type="entry name" value="Cyclin_N"/>
    <property type="match status" value="1"/>
</dbReference>
<accession>A0A8H7LRT1</accession>
<sequence length="1244" mass="141569">MCSNCSYPMSDIAAANERVCGTESFIQHYPVATAGAPIQEATNKERTRRHHQDVGPFADPQVFEIAELLFTSGMSGKKTTKLLQLKRFQGVGPWDHNCALLRDIDAYLPRGPKWLIKTFKVVGSNGVQYAQFWFQNSLDGISSLCFESMFKDFIIWRPSKVYSDPECTKQKHGETTTAGRMWDLQDMIPDKHATVVPTFFASNKTALTVIVGDQKAHPVYMTIGNLPKHLRRQVSKRAMILVGYIPVISLECKPNAEKRSLLKQKLFHECMRTLVAPLKQAGKTGAEVVCSDGFVRCIYPVFCGGTIDFPEQCKYACTKFSFCPTCEVPAKERGDLTDYPLRDRQKTLDAISEHQEEGSALFEILGLVDIKPFWDNLPWVDPGTLFPPDLLHQVYKGVFKDHLSKWSAHIVGTKAFDDRYKAMSQHHGLRHFKKGVTKVSRWTGREVKEQCKAYLPTVADQEPEVTQCARALLRFMYLAHSLELTDEDLDEMEQCIQAFHEDKDIFRELGALGEQDPTKKKGLVRTFHMIAKLHALQHYVNYIRKLGTPNGYNTELPEQLHIPYAKVGFRRSNKKDVIKQMATYFQRMEAIAMHRAYLDELGNTDDNDKGKEDDYEEFGKDEVMMEGFDQLALDDLEAEQAEDNDEDGTEEEDAPETGEDQELETAVIEGELEVDNSDEVGTEPEQRNVENGTWIESYNIDAKLGWQVGASAFYPDPYVKHAKKPTLTAPGTHIILKHGATQLTAAIESFLKQHGRYTRGLDISPLHNYCIWNRCRLIHSPPPFKPSKGEKIDVIRAFPAIVDEYGRPRKEAQFDTALFIHDKEQHGLHRYQACRIRAIFELPDNIRHLYSKKLVYVKLFNPFHTNFNVRTQLYKTTHTLTSDGRRHAIVMPLSDIHMTCHIAPHYGTATAKLDLQSKKDILESCQKFLFNDPLPLVALNVWLNLVFTVSIKKTRRLLNHNSAPTNTMHLTVAQMEAMSRESVDWLLMWECPLPCSPEWAPPEYTSLKEQEFGHEDVAQMCAKFITGLFTPDDPPTTSQSKTTLKLSQFITYTQFQTRLNLLVTFCAVHYLSRLKDQFPPSRDSHGRLLFLAAFLIATKMMKDHAYKNLEWHKVGQQRFTIPEINKMERKMCCALEWCLYVKPQVLYDLETLVRRDYGSVSTAPTPISILVPVCSTTKPREQSVDFSSNLYPSPALTPKPLYSNFALPALPTCQTPPLKDLVKVSVKNGLLDQTLPVACSAPST</sequence>